<feature type="transmembrane region" description="Helical" evidence="7">
    <location>
        <begin position="150"/>
        <end position="170"/>
    </location>
</feature>
<dbReference type="InterPro" id="IPR001123">
    <property type="entry name" value="LeuE-type"/>
</dbReference>
<keyword evidence="4" id="KW-0813">Transport</keyword>
<proteinExistence type="predicted"/>
<gene>
    <name evidence="8" type="ORF">O1Q98_08260</name>
</gene>
<dbReference type="PANTHER" id="PTHR30086">
    <property type="entry name" value="ARGININE EXPORTER PROTEIN ARGO"/>
    <property type="match status" value="1"/>
</dbReference>
<evidence type="ECO:0000313" key="9">
    <source>
        <dbReference type="Proteomes" id="UP001219630"/>
    </source>
</evidence>
<feature type="transmembrane region" description="Helical" evidence="7">
    <location>
        <begin position="190"/>
        <end position="209"/>
    </location>
</feature>
<feature type="transmembrane region" description="Helical" evidence="7">
    <location>
        <begin position="83"/>
        <end position="104"/>
    </location>
</feature>
<feature type="transmembrane region" description="Helical" evidence="7">
    <location>
        <begin position="116"/>
        <end position="138"/>
    </location>
</feature>
<evidence type="ECO:0000256" key="1">
    <source>
        <dbReference type="ARBA" id="ARBA00004651"/>
    </source>
</evidence>
<evidence type="ECO:0000256" key="7">
    <source>
        <dbReference type="SAM" id="Phobius"/>
    </source>
</evidence>
<organism evidence="8 9">
    <name type="scientific">Dickeya lacustris</name>
    <dbReference type="NCBI Taxonomy" id="2259638"/>
    <lineage>
        <taxon>Bacteria</taxon>
        <taxon>Pseudomonadati</taxon>
        <taxon>Pseudomonadota</taxon>
        <taxon>Gammaproteobacteria</taxon>
        <taxon>Enterobacterales</taxon>
        <taxon>Pectobacteriaceae</taxon>
        <taxon>Dickeya</taxon>
    </lineage>
</organism>
<keyword evidence="6 7" id="KW-0472">Membrane</keyword>
<dbReference type="Proteomes" id="UP001219630">
    <property type="component" value="Chromosome"/>
</dbReference>
<evidence type="ECO:0000256" key="2">
    <source>
        <dbReference type="ARBA" id="ARBA00022475"/>
    </source>
</evidence>
<evidence type="ECO:0000256" key="6">
    <source>
        <dbReference type="ARBA" id="ARBA00023136"/>
    </source>
</evidence>
<dbReference type="PANTHER" id="PTHR30086:SF20">
    <property type="entry name" value="ARGININE EXPORTER PROTEIN ARGO-RELATED"/>
    <property type="match status" value="1"/>
</dbReference>
<name>A0ABY8GB94_9GAMM</name>
<keyword evidence="5 7" id="KW-1133">Transmembrane helix</keyword>
<keyword evidence="2" id="KW-1003">Cell membrane</keyword>
<dbReference type="EMBL" id="CP114280">
    <property type="protein sequence ID" value="WFN57187.1"/>
    <property type="molecule type" value="Genomic_DNA"/>
</dbReference>
<keyword evidence="4" id="KW-0029">Amino-acid transport</keyword>
<protein>
    <submittedName>
        <fullName evidence="8">LysE family translocator</fullName>
    </submittedName>
</protein>
<comment type="subcellular location">
    <subcellularLocation>
        <location evidence="1">Cell membrane</location>
        <topology evidence="1">Multi-pass membrane protein</topology>
    </subcellularLocation>
</comment>
<evidence type="ECO:0000256" key="4">
    <source>
        <dbReference type="ARBA" id="ARBA00022970"/>
    </source>
</evidence>
<evidence type="ECO:0000256" key="5">
    <source>
        <dbReference type="ARBA" id="ARBA00022989"/>
    </source>
</evidence>
<keyword evidence="3 7" id="KW-0812">Transmembrane</keyword>
<keyword evidence="9" id="KW-1185">Reference proteome</keyword>
<accession>A0ABY8GB94</accession>
<reference evidence="8 9" key="1">
    <citation type="submission" date="2022-12" db="EMBL/GenBank/DDBJ databases">
        <title>Complete genome sequencing of Dickeya lacustris type strain LMG30899.</title>
        <authorList>
            <person name="Dobhal S."/>
            <person name="Arizala D."/>
            <person name="Arif M."/>
        </authorList>
    </citation>
    <scope>NUCLEOTIDE SEQUENCE [LARGE SCALE GENOMIC DNA]</scope>
    <source>
        <strain evidence="8 9">LMG30899</strain>
    </source>
</reference>
<evidence type="ECO:0000313" key="8">
    <source>
        <dbReference type="EMBL" id="WFN57187.1"/>
    </source>
</evidence>
<feature type="transmembrane region" description="Helical" evidence="7">
    <location>
        <begin position="51"/>
        <end position="76"/>
    </location>
</feature>
<dbReference type="Pfam" id="PF01810">
    <property type="entry name" value="LysE"/>
    <property type="match status" value="1"/>
</dbReference>
<dbReference type="PIRSF" id="PIRSF006324">
    <property type="entry name" value="LeuE"/>
    <property type="match status" value="1"/>
</dbReference>
<dbReference type="RefSeq" id="WP_125258296.1">
    <property type="nucleotide sequence ID" value="NZ_CP114280.1"/>
</dbReference>
<evidence type="ECO:0000256" key="3">
    <source>
        <dbReference type="ARBA" id="ARBA00022692"/>
    </source>
</evidence>
<sequence>MLGIHDLSLFILSGILLNIMPGPDSLLIMTNSASRGWRVGSAAALGIGSGTLVHVLAAALGLSAILATSAAAFTVVKVLGAAYLIYMGVQALLAKATLSASALTPASPLLLSKRKVYWQGFLTNVLNPKVALFFLAFVPQFIDPQTPQKALAFIVLGLIFNTSGMLWYHFLAVSTAMASHRLKVNTAVRFWLNKTIGALFISLGVKLALSAKN</sequence>